<sequence>MTATQASLNALAAHTQKRRDSVDTRARKALQSLRREKADITISSVARRAGVTRKSIHNRPELLAQIEAHRTLRAVGEGPPPAPEPGESSIVAALRNRLTAKDTHIARLRTQLRERDQIIAVLQGELERRDSAT</sequence>
<accession>A0A1A3NHA9</accession>
<evidence type="ECO:0000313" key="4">
    <source>
        <dbReference type="Proteomes" id="UP000093795"/>
    </source>
</evidence>
<proteinExistence type="predicted"/>
<reference evidence="4 5" key="1">
    <citation type="submission" date="2016-06" db="EMBL/GenBank/DDBJ databases">
        <authorList>
            <person name="Kjaerup R.B."/>
            <person name="Dalgaard T.S."/>
            <person name="Juul-Madsen H.R."/>
        </authorList>
    </citation>
    <scope>NUCLEOTIDE SEQUENCE [LARGE SCALE GENOMIC DNA]</scope>
    <source>
        <strain evidence="2 4">1081914.2</strain>
        <strain evidence="3 5">1245335.1</strain>
    </source>
</reference>
<dbReference type="AlphaFoldDB" id="A0A1A3NHA9"/>
<evidence type="ECO:0000256" key="1">
    <source>
        <dbReference type="SAM" id="MobiDB-lite"/>
    </source>
</evidence>
<dbReference type="Proteomes" id="UP000093819">
    <property type="component" value="Unassembled WGS sequence"/>
</dbReference>
<dbReference type="EMBL" id="LZLR01000115">
    <property type="protein sequence ID" value="OBK21181.1"/>
    <property type="molecule type" value="Genomic_DNA"/>
</dbReference>
<organism evidence="3 5">
    <name type="scientific">Mycobacterium asiaticum</name>
    <dbReference type="NCBI Taxonomy" id="1790"/>
    <lineage>
        <taxon>Bacteria</taxon>
        <taxon>Bacillati</taxon>
        <taxon>Actinomycetota</taxon>
        <taxon>Actinomycetes</taxon>
        <taxon>Mycobacteriales</taxon>
        <taxon>Mycobacteriaceae</taxon>
        <taxon>Mycobacterium</taxon>
    </lineage>
</organism>
<dbReference type="Gene3D" id="1.20.5.490">
    <property type="entry name" value="Single helix bin"/>
    <property type="match status" value="1"/>
</dbReference>
<dbReference type="Proteomes" id="UP000093795">
    <property type="component" value="Unassembled WGS sequence"/>
</dbReference>
<evidence type="ECO:0000313" key="5">
    <source>
        <dbReference type="Proteomes" id="UP000093819"/>
    </source>
</evidence>
<comment type="caution">
    <text evidence="3">The sequence shown here is derived from an EMBL/GenBank/DDBJ whole genome shotgun (WGS) entry which is preliminary data.</text>
</comment>
<protein>
    <recommendedName>
        <fullName evidence="6">Transposase</fullName>
    </recommendedName>
</protein>
<feature type="region of interest" description="Disordered" evidence="1">
    <location>
        <begin position="1"/>
        <end position="25"/>
    </location>
</feature>
<evidence type="ECO:0000313" key="3">
    <source>
        <dbReference type="EMBL" id="OBK21181.1"/>
    </source>
</evidence>
<evidence type="ECO:0008006" key="6">
    <source>
        <dbReference type="Google" id="ProtNLM"/>
    </source>
</evidence>
<dbReference type="EMBL" id="LZKQ01000032">
    <property type="protein sequence ID" value="OBI90841.1"/>
    <property type="molecule type" value="Genomic_DNA"/>
</dbReference>
<dbReference type="OrthoDB" id="4380416at2"/>
<gene>
    <name evidence="3" type="ORF">A5635_23540</name>
    <name evidence="2" type="ORF">A9X01_10940</name>
</gene>
<evidence type="ECO:0000313" key="2">
    <source>
        <dbReference type="EMBL" id="OBI90841.1"/>
    </source>
</evidence>
<name>A0A1A3NHA9_MYCAS</name>
<dbReference type="RefSeq" id="WP_065035915.1">
    <property type="nucleotide sequence ID" value="NZ_LZKQ01000032.1"/>
</dbReference>